<evidence type="ECO:0000259" key="2">
    <source>
        <dbReference type="Pfam" id="PF09917"/>
    </source>
</evidence>
<sequence length="151" mass="16533">MGIRTAIGVSLLVFVPPMAAVAAPEDVYGLWRTSDQQAAVELSPCGPDLCGRLVWYVEKRTGPDAGLDSKNPDETQQARRLCGVLMLGNFRRKGDGWTGGWLYDPESGNTYSGTITPEGPDHLSLRGYIGIPLLGRTERWTRAPATQQRCR</sequence>
<gene>
    <name evidence="3" type="ORF">J2851_004536</name>
</gene>
<dbReference type="Pfam" id="PF09917">
    <property type="entry name" value="DUF2147"/>
    <property type="match status" value="1"/>
</dbReference>
<evidence type="ECO:0000313" key="4">
    <source>
        <dbReference type="Proteomes" id="UP000781958"/>
    </source>
</evidence>
<comment type="caution">
    <text evidence="3">The sequence shown here is derived from an EMBL/GenBank/DDBJ whole genome shotgun (WGS) entry which is preliminary data.</text>
</comment>
<evidence type="ECO:0000313" key="3">
    <source>
        <dbReference type="EMBL" id="MBP2294746.1"/>
    </source>
</evidence>
<keyword evidence="4" id="KW-1185">Reference proteome</keyword>
<dbReference type="RefSeq" id="WP_209769029.1">
    <property type="nucleotide sequence ID" value="NZ_JAGINP010000017.1"/>
</dbReference>
<accession>A0ABS4SQB5</accession>
<organism evidence="3 4">
    <name type="scientific">Azospirillum rugosum</name>
    <dbReference type="NCBI Taxonomy" id="416170"/>
    <lineage>
        <taxon>Bacteria</taxon>
        <taxon>Pseudomonadati</taxon>
        <taxon>Pseudomonadota</taxon>
        <taxon>Alphaproteobacteria</taxon>
        <taxon>Rhodospirillales</taxon>
        <taxon>Azospirillaceae</taxon>
        <taxon>Azospirillum</taxon>
    </lineage>
</organism>
<evidence type="ECO:0000256" key="1">
    <source>
        <dbReference type="SAM" id="SignalP"/>
    </source>
</evidence>
<dbReference type="Gene3D" id="2.40.128.520">
    <property type="match status" value="1"/>
</dbReference>
<feature type="chain" id="PRO_5047487384" evidence="1">
    <location>
        <begin position="23"/>
        <end position="151"/>
    </location>
</feature>
<name>A0ABS4SQB5_9PROT</name>
<dbReference type="InterPro" id="IPR019223">
    <property type="entry name" value="DUF2147"/>
</dbReference>
<dbReference type="EMBL" id="JAGINP010000017">
    <property type="protein sequence ID" value="MBP2294746.1"/>
    <property type="molecule type" value="Genomic_DNA"/>
</dbReference>
<feature type="signal peptide" evidence="1">
    <location>
        <begin position="1"/>
        <end position="22"/>
    </location>
</feature>
<feature type="domain" description="DUF2147" evidence="2">
    <location>
        <begin position="29"/>
        <end position="142"/>
    </location>
</feature>
<protein>
    <submittedName>
        <fullName evidence="3">Uncharacterized protein (DUF2147 family)</fullName>
    </submittedName>
</protein>
<dbReference type="PANTHER" id="PTHR36919:SF2">
    <property type="entry name" value="BLL6627 PROTEIN"/>
    <property type="match status" value="1"/>
</dbReference>
<reference evidence="3 4" key="1">
    <citation type="submission" date="2021-03" db="EMBL/GenBank/DDBJ databases">
        <title>Genomic Encyclopedia of Type Strains, Phase III (KMG-III): the genomes of soil and plant-associated and newly described type strains.</title>
        <authorList>
            <person name="Whitman W."/>
        </authorList>
    </citation>
    <scope>NUCLEOTIDE SEQUENCE [LARGE SCALE GENOMIC DNA]</scope>
    <source>
        <strain evidence="3 4">IMMIB AFH-6</strain>
    </source>
</reference>
<proteinExistence type="predicted"/>
<dbReference type="Proteomes" id="UP000781958">
    <property type="component" value="Unassembled WGS sequence"/>
</dbReference>
<dbReference type="PANTHER" id="PTHR36919">
    <property type="entry name" value="BLR1215 PROTEIN"/>
    <property type="match status" value="1"/>
</dbReference>
<keyword evidence="1" id="KW-0732">Signal</keyword>